<feature type="domain" description="EamA" evidence="7">
    <location>
        <begin position="10"/>
        <end position="141"/>
    </location>
</feature>
<dbReference type="PANTHER" id="PTHR22911:SF6">
    <property type="entry name" value="SOLUTE CARRIER FAMILY 35 MEMBER G1"/>
    <property type="match status" value="1"/>
</dbReference>
<dbReference type="RefSeq" id="WP_100865526.1">
    <property type="nucleotide sequence ID" value="NZ_PHUF01000002.1"/>
</dbReference>
<dbReference type="EMBL" id="PHUF01000002">
    <property type="protein sequence ID" value="PKB25041.1"/>
    <property type="molecule type" value="Genomic_DNA"/>
</dbReference>
<evidence type="ECO:0000256" key="3">
    <source>
        <dbReference type="ARBA" id="ARBA00022692"/>
    </source>
</evidence>
<accession>A0A2N0I1K3</accession>
<proteinExistence type="inferred from homology"/>
<evidence type="ECO:0000313" key="9">
    <source>
        <dbReference type="Proteomes" id="UP000232587"/>
    </source>
</evidence>
<feature type="transmembrane region" description="Helical" evidence="6">
    <location>
        <begin position="103"/>
        <end position="119"/>
    </location>
</feature>
<comment type="similarity">
    <text evidence="2">Belongs to the drug/metabolite transporter (DMT) superfamily. 10 TMS drug/metabolite exporter (DME) (TC 2.A.7.3) family.</text>
</comment>
<feature type="transmembrane region" description="Helical" evidence="6">
    <location>
        <begin position="181"/>
        <end position="202"/>
    </location>
</feature>
<feature type="transmembrane region" description="Helical" evidence="6">
    <location>
        <begin position="42"/>
        <end position="59"/>
    </location>
</feature>
<keyword evidence="3 6" id="KW-0812">Transmembrane</keyword>
<feature type="domain" description="EamA" evidence="7">
    <location>
        <begin position="153"/>
        <end position="281"/>
    </location>
</feature>
<gene>
    <name evidence="8" type="ORF">B0I00_0222</name>
</gene>
<dbReference type="PANTHER" id="PTHR22911">
    <property type="entry name" value="ACYL-MALONYL CONDENSING ENZYME-RELATED"/>
    <property type="match status" value="1"/>
</dbReference>
<reference evidence="8 9" key="1">
    <citation type="submission" date="2017-11" db="EMBL/GenBank/DDBJ databases">
        <title>Genomic Encyclopedia of Type Strains, Phase III (KMG-III): the genomes of soil and plant-associated and newly described type strains.</title>
        <authorList>
            <person name="Whitman W."/>
        </authorList>
    </citation>
    <scope>NUCLEOTIDE SEQUENCE [LARGE SCALE GENOMIC DNA]</scope>
    <source>
        <strain evidence="8 9">CGMCC 1.12274</strain>
    </source>
</reference>
<dbReference type="SUPFAM" id="SSF103481">
    <property type="entry name" value="Multidrug resistance efflux transporter EmrE"/>
    <property type="match status" value="2"/>
</dbReference>
<feature type="transmembrane region" description="Helical" evidence="6">
    <location>
        <begin position="265"/>
        <end position="283"/>
    </location>
</feature>
<name>A0A2N0I1K3_9SPHN</name>
<sequence length="301" mass="32637">MPVVQRPYLALLLRLAAAFCLATLIMLVKVAAESGIAFPEILFWRTIITLPILAGWLAARGQIHRLRTRRMPVHLRRAAMGLVGMMMTFSAPILLPLAEATTLGFTTPIFAVLLSTMLLRERIGPWRWGAVLAGFAGILVIAQPGHAHMPLAGTAVGLGGALMVALISIQIRDLARTEEPIAIVFWFSFWASVIYTLALPFFVSGHTAGQWTLLVTIGVLGCAAQLLLTASLQLGQVASVIVMDYSSLVWATLYGWLVWDRLPPSTTWMGAPLIIGAGALIAWREHRLAKRVSPVSMVAAD</sequence>
<dbReference type="Pfam" id="PF00892">
    <property type="entry name" value="EamA"/>
    <property type="match status" value="2"/>
</dbReference>
<feature type="transmembrane region" description="Helical" evidence="6">
    <location>
        <begin position="208"/>
        <end position="228"/>
    </location>
</feature>
<dbReference type="InterPro" id="IPR037185">
    <property type="entry name" value="EmrE-like"/>
</dbReference>
<feature type="transmembrane region" description="Helical" evidence="6">
    <location>
        <begin position="240"/>
        <end position="259"/>
    </location>
</feature>
<feature type="transmembrane region" description="Helical" evidence="6">
    <location>
        <begin position="79"/>
        <end position="97"/>
    </location>
</feature>
<evidence type="ECO:0000313" key="8">
    <source>
        <dbReference type="EMBL" id="PKB25041.1"/>
    </source>
</evidence>
<dbReference type="GO" id="GO:0016020">
    <property type="term" value="C:membrane"/>
    <property type="evidence" value="ECO:0007669"/>
    <property type="project" value="UniProtKB-SubCell"/>
</dbReference>
<keyword evidence="9" id="KW-1185">Reference proteome</keyword>
<dbReference type="AlphaFoldDB" id="A0A2N0I1K3"/>
<comment type="subcellular location">
    <subcellularLocation>
        <location evidence="1">Membrane</location>
        <topology evidence="1">Multi-pass membrane protein</topology>
    </subcellularLocation>
</comment>
<feature type="transmembrane region" description="Helical" evidence="6">
    <location>
        <begin position="151"/>
        <end position="169"/>
    </location>
</feature>
<evidence type="ECO:0000256" key="2">
    <source>
        <dbReference type="ARBA" id="ARBA00009853"/>
    </source>
</evidence>
<dbReference type="InterPro" id="IPR000620">
    <property type="entry name" value="EamA_dom"/>
</dbReference>
<evidence type="ECO:0000256" key="4">
    <source>
        <dbReference type="ARBA" id="ARBA00022989"/>
    </source>
</evidence>
<comment type="caution">
    <text evidence="8">The sequence shown here is derived from an EMBL/GenBank/DDBJ whole genome shotgun (WGS) entry which is preliminary data.</text>
</comment>
<protein>
    <submittedName>
        <fullName evidence="8">EamA-like transporter family protein</fullName>
    </submittedName>
</protein>
<dbReference type="Proteomes" id="UP000232587">
    <property type="component" value="Unassembled WGS sequence"/>
</dbReference>
<organism evidence="8 9">
    <name type="scientific">Novosphingobium kunmingense</name>
    <dbReference type="NCBI Taxonomy" id="1211806"/>
    <lineage>
        <taxon>Bacteria</taxon>
        <taxon>Pseudomonadati</taxon>
        <taxon>Pseudomonadota</taxon>
        <taxon>Alphaproteobacteria</taxon>
        <taxon>Sphingomonadales</taxon>
        <taxon>Sphingomonadaceae</taxon>
        <taxon>Novosphingobium</taxon>
    </lineage>
</organism>
<keyword evidence="5 6" id="KW-0472">Membrane</keyword>
<dbReference type="OrthoDB" id="9812899at2"/>
<evidence type="ECO:0000256" key="1">
    <source>
        <dbReference type="ARBA" id="ARBA00004141"/>
    </source>
</evidence>
<evidence type="ECO:0000256" key="5">
    <source>
        <dbReference type="ARBA" id="ARBA00023136"/>
    </source>
</evidence>
<feature type="transmembrane region" description="Helical" evidence="6">
    <location>
        <begin position="126"/>
        <end position="145"/>
    </location>
</feature>
<keyword evidence="4 6" id="KW-1133">Transmembrane helix</keyword>
<evidence type="ECO:0000259" key="7">
    <source>
        <dbReference type="Pfam" id="PF00892"/>
    </source>
</evidence>
<evidence type="ECO:0000256" key="6">
    <source>
        <dbReference type="SAM" id="Phobius"/>
    </source>
</evidence>